<name>A0A136KE41_9BACT</name>
<accession>A0A136KE41</accession>
<evidence type="ECO:0000313" key="2">
    <source>
        <dbReference type="Proteomes" id="UP000070449"/>
    </source>
</evidence>
<organism evidence="1 2">
    <name type="scientific">candidate division WS6 bacterium OLB21</name>
    <dbReference type="NCBI Taxonomy" id="1617427"/>
    <lineage>
        <taxon>Bacteria</taxon>
        <taxon>Candidatus Dojkabacteria</taxon>
    </lineage>
</organism>
<reference evidence="1 2" key="1">
    <citation type="submission" date="2015-02" db="EMBL/GenBank/DDBJ databases">
        <title>Improved understanding of the partial-nitritation anammox process through 23 genomes representing the majority of the microbial community.</title>
        <authorList>
            <person name="Speth D.R."/>
            <person name="In T Zandt M."/>
            <person name="Guerrero Cruz S."/>
            <person name="Jetten M.S."/>
            <person name="Dutilh B.E."/>
        </authorList>
    </citation>
    <scope>NUCLEOTIDE SEQUENCE [LARGE SCALE GENOMIC DNA]</scope>
    <source>
        <strain evidence="1">OLB21</strain>
    </source>
</reference>
<protein>
    <submittedName>
        <fullName evidence="1">Uncharacterized protein</fullName>
    </submittedName>
</protein>
<proteinExistence type="predicted"/>
<dbReference type="Proteomes" id="UP000070449">
    <property type="component" value="Unassembled WGS sequence"/>
</dbReference>
<dbReference type="EMBL" id="JYPD01000031">
    <property type="protein sequence ID" value="KXK07676.1"/>
    <property type="molecule type" value="Genomic_DNA"/>
</dbReference>
<sequence length="532" mass="61653">MDIFKTGFMSGCPYEHNQVGGRPFLLIDALRVVNSLAQAGSDSSIDLRYALRQRMPHGTPEWDVSKMERFALFAYHIDAIHDEFYTPLISQAMEQLETGALDISAGEFRIVIDANSRNQTINLGRISEGKKIEEDRLKKYYYRTEDGDWQLAMFNQADGIFYTPEYSLISTSEDVIGRLQNNLFEAALRNYFASEHTPERQRLIDRMNELASEPYSRMDTFIEELVSNNMHFDYEDTLRLAARKSAILIIMQSFQGETLDYNQLFFKESGFGSIDSRQEQIQRTLETTLETTEVDEAQFKYNINLVLDRLGLILDESVITQAFNELRRLHSLADSVKDLQSEEDIIAWLHSNLEDVFRARLETFDFTDPKESIRSGFETIVSFMRNYLNAIRLREYAELTINDSYEIASIVSQGFERYGQLYEHDPDFNKEALEEIVRNILRAVLSDEEIDFFPARNPQSAQYNTVLHNILMPRVRQLATTLQAPYINAGYTEVSRFAKMHLTSFAQQPPFPSLYHMVNGFYKVEQRSRGKS</sequence>
<comment type="caution">
    <text evidence="1">The sequence shown here is derived from an EMBL/GenBank/DDBJ whole genome shotgun (WGS) entry which is preliminary data.</text>
</comment>
<dbReference type="AlphaFoldDB" id="A0A136KE41"/>
<evidence type="ECO:0000313" key="1">
    <source>
        <dbReference type="EMBL" id="KXK07676.1"/>
    </source>
</evidence>
<dbReference type="STRING" id="1617427.UZ20_WS6002001145"/>
<gene>
    <name evidence="1" type="ORF">UZ20_WS6002001145</name>
</gene>